<keyword evidence="5 12" id="KW-0436">Ligase</keyword>
<dbReference type="Pfam" id="PF02403">
    <property type="entry name" value="Seryl_tRNA_N"/>
    <property type="match status" value="1"/>
</dbReference>
<evidence type="ECO:0000256" key="1">
    <source>
        <dbReference type="ARBA" id="ARBA00004496"/>
    </source>
</evidence>
<comment type="catalytic activity">
    <reaction evidence="10 12">
        <text>tRNA(Sec) + L-serine + ATP = L-seryl-tRNA(Sec) + AMP + diphosphate + H(+)</text>
        <dbReference type="Rhea" id="RHEA:42580"/>
        <dbReference type="Rhea" id="RHEA-COMP:9742"/>
        <dbReference type="Rhea" id="RHEA-COMP:10128"/>
        <dbReference type="ChEBI" id="CHEBI:15378"/>
        <dbReference type="ChEBI" id="CHEBI:30616"/>
        <dbReference type="ChEBI" id="CHEBI:33019"/>
        <dbReference type="ChEBI" id="CHEBI:33384"/>
        <dbReference type="ChEBI" id="CHEBI:78442"/>
        <dbReference type="ChEBI" id="CHEBI:78533"/>
        <dbReference type="ChEBI" id="CHEBI:456215"/>
        <dbReference type="EC" id="6.1.1.11"/>
    </reaction>
</comment>
<evidence type="ECO:0000313" key="17">
    <source>
        <dbReference type="EMBL" id="SHE86822.1"/>
    </source>
</evidence>
<proteinExistence type="inferred from homology"/>
<dbReference type="EMBL" id="FQVL01000004">
    <property type="protein sequence ID" value="SHE86822.1"/>
    <property type="molecule type" value="Genomic_DNA"/>
</dbReference>
<dbReference type="GO" id="GO:0016740">
    <property type="term" value="F:transferase activity"/>
    <property type="evidence" value="ECO:0007669"/>
    <property type="project" value="UniProtKB-ARBA"/>
</dbReference>
<evidence type="ECO:0000256" key="13">
    <source>
        <dbReference type="PIRSR" id="PIRSR001529-1"/>
    </source>
</evidence>
<comment type="subcellular location">
    <subcellularLocation>
        <location evidence="1 12">Cytoplasm</location>
    </subcellularLocation>
</comment>
<keyword evidence="15" id="KW-0175">Coiled coil</keyword>
<dbReference type="GO" id="GO:0006434">
    <property type="term" value="P:seryl-tRNA aminoacylation"/>
    <property type="evidence" value="ECO:0007669"/>
    <property type="project" value="UniProtKB-UniRule"/>
</dbReference>
<dbReference type="GO" id="GO:0005524">
    <property type="term" value="F:ATP binding"/>
    <property type="evidence" value="ECO:0007669"/>
    <property type="project" value="UniProtKB-UniRule"/>
</dbReference>
<evidence type="ECO:0000259" key="16">
    <source>
        <dbReference type="PROSITE" id="PS50862"/>
    </source>
</evidence>
<dbReference type="InterPro" id="IPR042103">
    <property type="entry name" value="SerRS_1_N_sf"/>
</dbReference>
<feature type="binding site" evidence="12">
    <location>
        <position position="434"/>
    </location>
    <ligand>
        <name>L-serine</name>
        <dbReference type="ChEBI" id="CHEBI:33384"/>
    </ligand>
</feature>
<evidence type="ECO:0000256" key="5">
    <source>
        <dbReference type="ARBA" id="ARBA00022598"/>
    </source>
</evidence>
<dbReference type="PROSITE" id="PS50862">
    <property type="entry name" value="AA_TRNA_LIGASE_II"/>
    <property type="match status" value="1"/>
</dbReference>
<dbReference type="PRINTS" id="PR00981">
    <property type="entry name" value="TRNASYNTHSER"/>
</dbReference>
<evidence type="ECO:0000256" key="15">
    <source>
        <dbReference type="SAM" id="Coils"/>
    </source>
</evidence>
<organism evidence="17 18">
    <name type="scientific">Seinonella peptonophila</name>
    <dbReference type="NCBI Taxonomy" id="112248"/>
    <lineage>
        <taxon>Bacteria</taxon>
        <taxon>Bacillati</taxon>
        <taxon>Bacillota</taxon>
        <taxon>Bacilli</taxon>
        <taxon>Bacillales</taxon>
        <taxon>Thermoactinomycetaceae</taxon>
        <taxon>Seinonella</taxon>
    </lineage>
</organism>
<dbReference type="HAMAP" id="MF_00176">
    <property type="entry name" value="Ser_tRNA_synth_type1"/>
    <property type="match status" value="1"/>
</dbReference>
<evidence type="ECO:0000256" key="9">
    <source>
        <dbReference type="ARBA" id="ARBA00023146"/>
    </source>
</evidence>
<comment type="similarity">
    <text evidence="3 12">Belongs to the class-II aminoacyl-tRNA synthetase family. Type-1 seryl-tRNA synthetase subfamily.</text>
</comment>
<dbReference type="Proteomes" id="UP000184476">
    <property type="component" value="Unassembled WGS sequence"/>
</dbReference>
<dbReference type="InterPro" id="IPR015866">
    <property type="entry name" value="Ser-tRNA-synth_1_N"/>
</dbReference>
<dbReference type="InterPro" id="IPR033729">
    <property type="entry name" value="SerRS_core"/>
</dbReference>
<feature type="binding site" evidence="13">
    <location>
        <position position="311"/>
    </location>
    <ligand>
        <name>L-serine</name>
        <dbReference type="ChEBI" id="CHEBI:33384"/>
    </ligand>
</feature>
<protein>
    <recommendedName>
        <fullName evidence="12">Serine--tRNA ligase</fullName>
        <ecNumber evidence="12">6.1.1.11</ecNumber>
    </recommendedName>
    <alternativeName>
        <fullName evidence="12">Seryl-tRNA synthetase</fullName>
        <shortName evidence="12">SerRS</shortName>
    </alternativeName>
    <alternativeName>
        <fullName evidence="12">Seryl-tRNA(Ser/Sec) synthetase</fullName>
    </alternativeName>
</protein>
<feature type="binding site" evidence="12 14">
    <location>
        <begin position="398"/>
        <end position="401"/>
    </location>
    <ligand>
        <name>ATP</name>
        <dbReference type="ChEBI" id="CHEBI:30616"/>
    </ligand>
</feature>
<evidence type="ECO:0000256" key="8">
    <source>
        <dbReference type="ARBA" id="ARBA00022917"/>
    </source>
</evidence>
<keyword evidence="8 12" id="KW-0648">Protein biosynthesis</keyword>
<comment type="catalytic activity">
    <reaction evidence="11 12">
        <text>tRNA(Ser) + L-serine + ATP = L-seryl-tRNA(Ser) + AMP + diphosphate + H(+)</text>
        <dbReference type="Rhea" id="RHEA:12292"/>
        <dbReference type="Rhea" id="RHEA-COMP:9669"/>
        <dbReference type="Rhea" id="RHEA-COMP:9703"/>
        <dbReference type="ChEBI" id="CHEBI:15378"/>
        <dbReference type="ChEBI" id="CHEBI:30616"/>
        <dbReference type="ChEBI" id="CHEBI:33019"/>
        <dbReference type="ChEBI" id="CHEBI:33384"/>
        <dbReference type="ChEBI" id="CHEBI:78442"/>
        <dbReference type="ChEBI" id="CHEBI:78533"/>
        <dbReference type="ChEBI" id="CHEBI:456215"/>
        <dbReference type="EC" id="6.1.1.11"/>
    </reaction>
</comment>
<dbReference type="GO" id="GO:0005737">
    <property type="term" value="C:cytoplasm"/>
    <property type="evidence" value="ECO:0007669"/>
    <property type="project" value="UniProtKB-SubCell"/>
</dbReference>
<dbReference type="InterPro" id="IPR006195">
    <property type="entry name" value="aa-tRNA-synth_II"/>
</dbReference>
<dbReference type="PANTHER" id="PTHR43697:SF1">
    <property type="entry name" value="SERINE--TRNA LIGASE"/>
    <property type="match status" value="1"/>
</dbReference>
<reference evidence="17 18" key="1">
    <citation type="submission" date="2016-11" db="EMBL/GenBank/DDBJ databases">
        <authorList>
            <person name="Jaros S."/>
            <person name="Januszkiewicz K."/>
            <person name="Wedrychowicz H."/>
        </authorList>
    </citation>
    <scope>NUCLEOTIDE SEQUENCE [LARGE SCALE GENOMIC DNA]</scope>
    <source>
        <strain evidence="17 18">DSM 44666</strain>
    </source>
</reference>
<name>A0A1M4X0U9_9BACL</name>
<dbReference type="PANTHER" id="PTHR43697">
    <property type="entry name" value="SERYL-TRNA SYNTHETASE"/>
    <property type="match status" value="1"/>
</dbReference>
<dbReference type="SUPFAM" id="SSF46589">
    <property type="entry name" value="tRNA-binding arm"/>
    <property type="match status" value="1"/>
</dbReference>
<evidence type="ECO:0000313" key="18">
    <source>
        <dbReference type="Proteomes" id="UP000184476"/>
    </source>
</evidence>
<evidence type="ECO:0000256" key="14">
    <source>
        <dbReference type="PIRSR" id="PIRSR001529-2"/>
    </source>
</evidence>
<dbReference type="GO" id="GO:0016260">
    <property type="term" value="P:selenocysteine biosynthetic process"/>
    <property type="evidence" value="ECO:0007669"/>
    <property type="project" value="UniProtKB-UniRule"/>
</dbReference>
<dbReference type="EC" id="6.1.1.11" evidence="12"/>
<keyword evidence="7 12" id="KW-0067">ATP-binding</keyword>
<keyword evidence="18" id="KW-1185">Reference proteome</keyword>
<evidence type="ECO:0000256" key="10">
    <source>
        <dbReference type="ARBA" id="ARBA00047929"/>
    </source>
</evidence>
<dbReference type="STRING" id="112248.SAMN05444392_10456"/>
<evidence type="ECO:0000256" key="6">
    <source>
        <dbReference type="ARBA" id="ARBA00022741"/>
    </source>
</evidence>
<comment type="caution">
    <text evidence="12">Lacks conserved residue(s) required for the propagation of feature annotation.</text>
</comment>
<dbReference type="Gene3D" id="1.10.287.40">
    <property type="entry name" value="Serine-tRNA synthetase, tRNA binding domain"/>
    <property type="match status" value="1"/>
</dbReference>
<dbReference type="SUPFAM" id="SSF55681">
    <property type="entry name" value="Class II aaRS and biotin synthetases"/>
    <property type="match status" value="1"/>
</dbReference>
<comment type="domain">
    <text evidence="12">Consists of two distinct domains, a catalytic core and a N-terminal extension that is involved in tRNA binding.</text>
</comment>
<gene>
    <name evidence="12" type="primary">serS</name>
    <name evidence="17" type="ORF">SAMN05444392_10456</name>
</gene>
<keyword evidence="4 12" id="KW-0963">Cytoplasm</keyword>
<evidence type="ECO:0000256" key="3">
    <source>
        <dbReference type="ARBA" id="ARBA00010728"/>
    </source>
</evidence>
<feature type="binding site" evidence="12 13">
    <location>
        <position position="334"/>
    </location>
    <ligand>
        <name>L-serine</name>
        <dbReference type="ChEBI" id="CHEBI:33384"/>
    </ligand>
</feature>
<feature type="domain" description="Aminoacyl-transfer RNA synthetases class-II family profile" evidence="16">
    <location>
        <begin position="221"/>
        <end position="459"/>
    </location>
</feature>
<dbReference type="InterPro" id="IPR010978">
    <property type="entry name" value="tRNA-bd_arm"/>
</dbReference>
<dbReference type="InterPro" id="IPR002314">
    <property type="entry name" value="aa-tRNA-synt_IIb"/>
</dbReference>
<comment type="subunit">
    <text evidence="12">Homodimer. The tRNA molecule binds across the dimer.</text>
</comment>
<keyword evidence="9 12" id="KW-0030">Aminoacyl-tRNA synthetase</keyword>
<dbReference type="GO" id="GO:0004828">
    <property type="term" value="F:serine-tRNA ligase activity"/>
    <property type="evidence" value="ECO:0007669"/>
    <property type="project" value="UniProtKB-UniRule"/>
</dbReference>
<dbReference type="CDD" id="cd00770">
    <property type="entry name" value="SerRS_core"/>
    <property type="match status" value="1"/>
</dbReference>
<dbReference type="UniPathway" id="UPA00906">
    <property type="reaction ID" value="UER00895"/>
</dbReference>
<comment type="function">
    <text evidence="12">Catalyzes the attachment of serine to tRNA(Ser). Is also able to aminoacylate tRNA(Sec) with serine, to form the misacylated tRNA L-seryl-tRNA(Sec), which will be further converted into selenocysteinyl-tRNA(Sec).</text>
</comment>
<comment type="pathway">
    <text evidence="2 12">Aminoacyl-tRNA biosynthesis; selenocysteinyl-tRNA(Sec) biosynthesis; L-seryl-tRNA(Sec) from L-serine and tRNA(Sec): step 1/1.</text>
</comment>
<evidence type="ECO:0000256" key="12">
    <source>
        <dbReference type="HAMAP-Rule" id="MF_00176"/>
    </source>
</evidence>
<evidence type="ECO:0000256" key="2">
    <source>
        <dbReference type="ARBA" id="ARBA00005045"/>
    </source>
</evidence>
<dbReference type="Gene3D" id="3.30.930.10">
    <property type="entry name" value="Bira Bifunctional Protein, Domain 2"/>
    <property type="match status" value="1"/>
</dbReference>
<dbReference type="NCBIfam" id="TIGR00414">
    <property type="entry name" value="serS"/>
    <property type="match status" value="1"/>
</dbReference>
<evidence type="ECO:0000256" key="7">
    <source>
        <dbReference type="ARBA" id="ARBA00022840"/>
    </source>
</evidence>
<dbReference type="Pfam" id="PF00587">
    <property type="entry name" value="tRNA-synt_2b"/>
    <property type="match status" value="1"/>
</dbReference>
<keyword evidence="6 12" id="KW-0547">Nucleotide-binding</keyword>
<dbReference type="InterPro" id="IPR045864">
    <property type="entry name" value="aa-tRNA-synth_II/BPL/LPL"/>
</dbReference>
<feature type="binding site" evidence="13">
    <location>
        <position position="280"/>
    </location>
    <ligand>
        <name>L-serine</name>
        <dbReference type="ChEBI" id="CHEBI:33384"/>
    </ligand>
</feature>
<sequence length="473" mass="53927">METRTHTGASRYCASEWIDDQSINKGGIAETFRPLGDEGFLFWKKVVIKMLDIKQLRSQFEEVKRKLQHRNEDLSGLDSFLNLDQKRRELIQATEQLKNQRNVVSREIAEKKKANEAADDKIKEMRQVGDKIKELDEQLRKADQQIQQILLSVPNIPHESVPIGDSEADNQPIRFWGGQPKFDFEAKPHWEIAQTLQLLDFERAAKVSGSRFVFYLGLGARLERALINFMLDLHTNEHGYQEMIPPYIVNRQSMIGTGQLPKFAEDSFAIAGEEMYLIPTSEVPVTNYFAGEIFEATDLPQKWVAHSSNFRSEAGSAGRDTRGIIRLHQFNKVELVKCVRPENSYDELEKLVGNAEKVLQKLELPYQVLNMCTADLGFTAAKKYDIEVWMPGANQYREISSCSNFEAFQARRANIRYRPEPKAKPEFVHTLNGSGLAVGRTVAAILENYQQKDGSVQIPTALQPYMGGLTEIR</sequence>
<evidence type="ECO:0000256" key="4">
    <source>
        <dbReference type="ARBA" id="ARBA00022490"/>
    </source>
</evidence>
<dbReference type="InterPro" id="IPR002317">
    <property type="entry name" value="Ser-tRNA-ligase_type_1"/>
</dbReference>
<dbReference type="AlphaFoldDB" id="A0A1M4X0U9"/>
<feature type="binding site" evidence="12">
    <location>
        <begin position="280"/>
        <end position="282"/>
    </location>
    <ligand>
        <name>L-serine</name>
        <dbReference type="ChEBI" id="CHEBI:33384"/>
    </ligand>
</feature>
<accession>A0A1M4X0U9</accession>
<feature type="coiled-coil region" evidence="15">
    <location>
        <begin position="53"/>
        <end position="152"/>
    </location>
</feature>
<feature type="binding site" evidence="13">
    <location>
        <position position="432"/>
    </location>
    <ligand>
        <name>L-serine</name>
        <dbReference type="ChEBI" id="CHEBI:33384"/>
    </ligand>
</feature>
<evidence type="ECO:0000256" key="11">
    <source>
        <dbReference type="ARBA" id="ARBA00048823"/>
    </source>
</evidence>
<dbReference type="GO" id="GO:0140096">
    <property type="term" value="F:catalytic activity, acting on a protein"/>
    <property type="evidence" value="ECO:0007669"/>
    <property type="project" value="UniProtKB-ARBA"/>
</dbReference>
<feature type="binding site" evidence="12 14">
    <location>
        <begin position="311"/>
        <end position="313"/>
    </location>
    <ligand>
        <name>ATP</name>
        <dbReference type="ChEBI" id="CHEBI:30616"/>
    </ligand>
</feature>
<dbReference type="PIRSF" id="PIRSF001529">
    <property type="entry name" value="Ser-tRNA-synth_IIa"/>
    <property type="match status" value="1"/>
</dbReference>